<dbReference type="PANTHER" id="PTHR46033:SF8">
    <property type="entry name" value="PROTEIN MAINTENANCE OF MERISTEMS-LIKE"/>
    <property type="match status" value="1"/>
</dbReference>
<feature type="domain" description="Aminotransferase-like plant mobile" evidence="1">
    <location>
        <begin position="3"/>
        <end position="63"/>
    </location>
</feature>
<dbReference type="InterPro" id="IPR019557">
    <property type="entry name" value="AminoTfrase-like_pln_mobile"/>
</dbReference>
<dbReference type="EMBL" id="JAHUZN010000007">
    <property type="protein sequence ID" value="KAG8489162.1"/>
    <property type="molecule type" value="Genomic_DNA"/>
</dbReference>
<protein>
    <recommendedName>
        <fullName evidence="1">Aminotransferase-like plant mobile domain-containing protein</fullName>
    </recommendedName>
</protein>
<evidence type="ECO:0000259" key="1">
    <source>
        <dbReference type="Pfam" id="PF10536"/>
    </source>
</evidence>
<evidence type="ECO:0000313" key="2">
    <source>
        <dbReference type="EMBL" id="KAG8489162.1"/>
    </source>
</evidence>
<evidence type="ECO:0000313" key="3">
    <source>
        <dbReference type="Proteomes" id="UP000701853"/>
    </source>
</evidence>
<reference evidence="2 3" key="1">
    <citation type="journal article" date="2021" name="bioRxiv">
        <title>The Gossypium anomalum genome as a resource for cotton improvement and evolutionary analysis of hybrid incompatibility.</title>
        <authorList>
            <person name="Grover C.E."/>
            <person name="Yuan D."/>
            <person name="Arick M.A."/>
            <person name="Miller E.R."/>
            <person name="Hu G."/>
            <person name="Peterson D.G."/>
            <person name="Wendel J.F."/>
            <person name="Udall J.A."/>
        </authorList>
    </citation>
    <scope>NUCLEOTIDE SEQUENCE [LARGE SCALE GENOMIC DNA]</scope>
    <source>
        <strain evidence="2">JFW-Udall</strain>
        <tissue evidence="2">Leaf</tissue>
    </source>
</reference>
<dbReference type="Proteomes" id="UP000701853">
    <property type="component" value="Chromosome 7"/>
</dbReference>
<dbReference type="InterPro" id="IPR044824">
    <property type="entry name" value="MAIN-like"/>
</dbReference>
<dbReference type="PANTHER" id="PTHR46033">
    <property type="entry name" value="PROTEIN MAIN-LIKE 2"/>
    <property type="match status" value="1"/>
</dbReference>
<gene>
    <name evidence="2" type="ORF">CXB51_017146</name>
</gene>
<dbReference type="OrthoDB" id="1001962at2759"/>
<accession>A0A8J5YUL7</accession>
<dbReference type="AlphaFoldDB" id="A0A8J5YUL7"/>
<proteinExistence type="predicted"/>
<sequence length="135" mass="15864">MLDKSRNLVHLRQLLLLADLKEEGRLSWGSAVLETLYREICPVAKPEKVKIGGCMLLLQWWAWWNNLVRHSDILTELEDIQLALDQQTEDEFVWIPYVDLRIEECISTKVLSSRNIWHIKVPLIIFATIEMHKSN</sequence>
<comment type="caution">
    <text evidence="2">The sequence shown here is derived from an EMBL/GenBank/DDBJ whole genome shotgun (WGS) entry which is preliminary data.</text>
</comment>
<organism evidence="2 3">
    <name type="scientific">Gossypium anomalum</name>
    <dbReference type="NCBI Taxonomy" id="47600"/>
    <lineage>
        <taxon>Eukaryota</taxon>
        <taxon>Viridiplantae</taxon>
        <taxon>Streptophyta</taxon>
        <taxon>Embryophyta</taxon>
        <taxon>Tracheophyta</taxon>
        <taxon>Spermatophyta</taxon>
        <taxon>Magnoliopsida</taxon>
        <taxon>eudicotyledons</taxon>
        <taxon>Gunneridae</taxon>
        <taxon>Pentapetalae</taxon>
        <taxon>rosids</taxon>
        <taxon>malvids</taxon>
        <taxon>Malvales</taxon>
        <taxon>Malvaceae</taxon>
        <taxon>Malvoideae</taxon>
        <taxon>Gossypium</taxon>
    </lineage>
</organism>
<keyword evidence="3" id="KW-1185">Reference proteome</keyword>
<name>A0A8J5YUL7_9ROSI</name>
<dbReference type="Pfam" id="PF10536">
    <property type="entry name" value="PMD"/>
    <property type="match status" value="1"/>
</dbReference>
<dbReference type="GO" id="GO:0010073">
    <property type="term" value="P:meristem maintenance"/>
    <property type="evidence" value="ECO:0007669"/>
    <property type="project" value="InterPro"/>
</dbReference>